<evidence type="ECO:0000256" key="1">
    <source>
        <dbReference type="SAM" id="Phobius"/>
    </source>
</evidence>
<evidence type="ECO:0000313" key="3">
    <source>
        <dbReference type="Proteomes" id="UP000199399"/>
    </source>
</evidence>
<protein>
    <recommendedName>
        <fullName evidence="4">Cytochrome C and Quinol oxidase polypeptide I</fullName>
    </recommendedName>
</protein>
<keyword evidence="1" id="KW-0472">Membrane</keyword>
<dbReference type="Gene3D" id="1.20.210.10">
    <property type="entry name" value="Cytochrome c oxidase-like, subunit I domain"/>
    <property type="match status" value="1"/>
</dbReference>
<feature type="transmembrane region" description="Helical" evidence="1">
    <location>
        <begin position="96"/>
        <end position="117"/>
    </location>
</feature>
<gene>
    <name evidence="2" type="ORF">SAMN04489759_101408</name>
</gene>
<keyword evidence="3" id="KW-1185">Reference proteome</keyword>
<feature type="transmembrane region" description="Helical" evidence="1">
    <location>
        <begin position="68"/>
        <end position="90"/>
    </location>
</feature>
<dbReference type="STRING" id="218672.SAMN04489759_101408"/>
<dbReference type="OrthoDB" id="9808748at2"/>
<sequence>MRGISFAFLLSGTIAVLIGMAWGIQMSASADHTLSPAHAHLNLLGWVSFAIYGFYYHLVPAATASRLAWAHFGVALLGLVVIVPGIAMAVTGAGETLAKIGSMLSILSALMFLIVLWRSRAVP</sequence>
<dbReference type="EMBL" id="FNBP01000001">
    <property type="protein sequence ID" value="SDF12600.1"/>
    <property type="molecule type" value="Genomic_DNA"/>
</dbReference>
<dbReference type="Proteomes" id="UP000199399">
    <property type="component" value="Unassembled WGS sequence"/>
</dbReference>
<keyword evidence="1" id="KW-0812">Transmembrane</keyword>
<feature type="transmembrane region" description="Helical" evidence="1">
    <location>
        <begin position="39"/>
        <end position="56"/>
    </location>
</feature>
<proteinExistence type="predicted"/>
<dbReference type="InterPro" id="IPR036927">
    <property type="entry name" value="Cyt_c_oxase-like_su1_sf"/>
</dbReference>
<keyword evidence="1" id="KW-1133">Transmembrane helix</keyword>
<dbReference type="AlphaFoldDB" id="A0A1G7IIM8"/>
<organism evidence="2 3">
    <name type="scientific">Sulfitobacter delicatus</name>
    <dbReference type="NCBI Taxonomy" id="218672"/>
    <lineage>
        <taxon>Bacteria</taxon>
        <taxon>Pseudomonadati</taxon>
        <taxon>Pseudomonadota</taxon>
        <taxon>Alphaproteobacteria</taxon>
        <taxon>Rhodobacterales</taxon>
        <taxon>Roseobacteraceae</taxon>
        <taxon>Sulfitobacter</taxon>
    </lineage>
</organism>
<name>A0A1G7IIM8_9RHOB</name>
<accession>A0A1G7IIM8</accession>
<dbReference type="SUPFAM" id="SSF81442">
    <property type="entry name" value="Cytochrome c oxidase subunit I-like"/>
    <property type="match status" value="1"/>
</dbReference>
<evidence type="ECO:0000313" key="2">
    <source>
        <dbReference type="EMBL" id="SDF12600.1"/>
    </source>
</evidence>
<dbReference type="RefSeq" id="WP_093738634.1">
    <property type="nucleotide sequence ID" value="NZ_FNBP01000001.1"/>
</dbReference>
<reference evidence="3" key="1">
    <citation type="submission" date="2016-10" db="EMBL/GenBank/DDBJ databases">
        <authorList>
            <person name="Varghese N."/>
            <person name="Submissions S."/>
        </authorList>
    </citation>
    <scope>NUCLEOTIDE SEQUENCE [LARGE SCALE GENOMIC DNA]</scope>
    <source>
        <strain evidence="3">DSM 16477</strain>
    </source>
</reference>
<evidence type="ECO:0008006" key="4">
    <source>
        <dbReference type="Google" id="ProtNLM"/>
    </source>
</evidence>